<reference evidence="1" key="1">
    <citation type="submission" date="2022-08" db="EMBL/GenBank/DDBJ databases">
        <authorList>
            <person name="Gutierrez-Valencia J."/>
        </authorList>
    </citation>
    <scope>NUCLEOTIDE SEQUENCE</scope>
</reference>
<name>A0AAV0KPJ4_9ROSI</name>
<protein>
    <submittedName>
        <fullName evidence="1">Uncharacterized protein</fullName>
    </submittedName>
</protein>
<dbReference type="Proteomes" id="UP001154282">
    <property type="component" value="Unassembled WGS sequence"/>
</dbReference>
<gene>
    <name evidence="1" type="ORF">LITE_LOCUS19781</name>
</gene>
<dbReference type="EMBL" id="CAMGYJ010000005">
    <property type="protein sequence ID" value="CAI0424070.1"/>
    <property type="molecule type" value="Genomic_DNA"/>
</dbReference>
<feature type="non-terminal residue" evidence="1">
    <location>
        <position position="28"/>
    </location>
</feature>
<dbReference type="AlphaFoldDB" id="A0AAV0KPJ4"/>
<accession>A0AAV0KPJ4</accession>
<evidence type="ECO:0000313" key="2">
    <source>
        <dbReference type="Proteomes" id="UP001154282"/>
    </source>
</evidence>
<comment type="caution">
    <text evidence="1">The sequence shown here is derived from an EMBL/GenBank/DDBJ whole genome shotgun (WGS) entry which is preliminary data.</text>
</comment>
<proteinExistence type="predicted"/>
<sequence length="28" mass="2856">MSGLISLISAATSELRASTPSFMISAIT</sequence>
<keyword evidence="2" id="KW-1185">Reference proteome</keyword>
<evidence type="ECO:0000313" key="1">
    <source>
        <dbReference type="EMBL" id="CAI0424070.1"/>
    </source>
</evidence>
<organism evidence="1 2">
    <name type="scientific">Linum tenue</name>
    <dbReference type="NCBI Taxonomy" id="586396"/>
    <lineage>
        <taxon>Eukaryota</taxon>
        <taxon>Viridiplantae</taxon>
        <taxon>Streptophyta</taxon>
        <taxon>Embryophyta</taxon>
        <taxon>Tracheophyta</taxon>
        <taxon>Spermatophyta</taxon>
        <taxon>Magnoliopsida</taxon>
        <taxon>eudicotyledons</taxon>
        <taxon>Gunneridae</taxon>
        <taxon>Pentapetalae</taxon>
        <taxon>rosids</taxon>
        <taxon>fabids</taxon>
        <taxon>Malpighiales</taxon>
        <taxon>Linaceae</taxon>
        <taxon>Linum</taxon>
    </lineage>
</organism>